<evidence type="ECO:0000313" key="2">
    <source>
        <dbReference type="Proteomes" id="UP000014254"/>
    </source>
</evidence>
<feature type="non-terminal residue" evidence="1">
    <location>
        <position position="1"/>
    </location>
</feature>
<dbReference type="InParanoid" id="S2JYG0"/>
<sequence>ENIYHFVVGCRVKSCFWQDVVSLLSLQGLLPSSDDLKMTDEDVLVVLGAAYSTL</sequence>
<dbReference type="Proteomes" id="UP000014254">
    <property type="component" value="Unassembled WGS sequence"/>
</dbReference>
<dbReference type="VEuPathDB" id="FungiDB:HMPREF1544_05352"/>
<accession>S2JYG0</accession>
<proteinExistence type="predicted"/>
<keyword evidence="2" id="KW-1185">Reference proteome</keyword>
<organism evidence="1 2">
    <name type="scientific">Mucor circinelloides f. circinelloides (strain 1006PhL)</name>
    <name type="common">Mucormycosis agent</name>
    <name type="synonym">Calyptromyces circinelloides</name>
    <dbReference type="NCBI Taxonomy" id="1220926"/>
    <lineage>
        <taxon>Eukaryota</taxon>
        <taxon>Fungi</taxon>
        <taxon>Fungi incertae sedis</taxon>
        <taxon>Mucoromycota</taxon>
        <taxon>Mucoromycotina</taxon>
        <taxon>Mucoromycetes</taxon>
        <taxon>Mucorales</taxon>
        <taxon>Mucorineae</taxon>
        <taxon>Mucoraceae</taxon>
        <taxon>Mucor</taxon>
    </lineage>
</organism>
<evidence type="ECO:0000313" key="1">
    <source>
        <dbReference type="EMBL" id="EPB87823.1"/>
    </source>
</evidence>
<protein>
    <submittedName>
        <fullName evidence="1">Uncharacterized protein</fullName>
    </submittedName>
</protein>
<reference evidence="2" key="1">
    <citation type="submission" date="2013-05" db="EMBL/GenBank/DDBJ databases">
        <title>The Genome sequence of Mucor circinelloides f. circinelloides 1006PhL.</title>
        <authorList>
            <consortium name="The Broad Institute Genomics Platform"/>
            <person name="Cuomo C."/>
            <person name="Earl A."/>
            <person name="Findley K."/>
            <person name="Lee S.C."/>
            <person name="Walker B."/>
            <person name="Young S."/>
            <person name="Zeng Q."/>
            <person name="Gargeya S."/>
            <person name="Fitzgerald M."/>
            <person name="Haas B."/>
            <person name="Abouelleil A."/>
            <person name="Allen A.W."/>
            <person name="Alvarado L."/>
            <person name="Arachchi H.M."/>
            <person name="Berlin A.M."/>
            <person name="Chapman S.B."/>
            <person name="Gainer-Dewar J."/>
            <person name="Goldberg J."/>
            <person name="Griggs A."/>
            <person name="Gujja S."/>
            <person name="Hansen M."/>
            <person name="Howarth C."/>
            <person name="Imamovic A."/>
            <person name="Ireland A."/>
            <person name="Larimer J."/>
            <person name="McCowan C."/>
            <person name="Murphy C."/>
            <person name="Pearson M."/>
            <person name="Poon T.W."/>
            <person name="Priest M."/>
            <person name="Roberts A."/>
            <person name="Saif S."/>
            <person name="Shea T."/>
            <person name="Sisk P."/>
            <person name="Sykes S."/>
            <person name="Wortman J."/>
            <person name="Nusbaum C."/>
            <person name="Birren B."/>
        </authorList>
    </citation>
    <scope>NUCLEOTIDE SEQUENCE [LARGE SCALE GENOMIC DNA]</scope>
    <source>
        <strain evidence="2">1006PhL</strain>
    </source>
</reference>
<dbReference type="AlphaFoldDB" id="S2JYG0"/>
<dbReference type="EMBL" id="KE123961">
    <property type="protein sequence ID" value="EPB87823.1"/>
    <property type="molecule type" value="Genomic_DNA"/>
</dbReference>
<name>S2JYG0_MUCC1</name>
<gene>
    <name evidence="1" type="ORF">HMPREF1544_05352</name>
</gene>